<evidence type="ECO:0000313" key="3">
    <source>
        <dbReference type="Proteomes" id="UP001139104"/>
    </source>
</evidence>
<dbReference type="Proteomes" id="UP001139104">
    <property type="component" value="Unassembled WGS sequence"/>
</dbReference>
<keyword evidence="3" id="KW-1185">Reference proteome</keyword>
<evidence type="ECO:0000256" key="1">
    <source>
        <dbReference type="SAM" id="Phobius"/>
    </source>
</evidence>
<feature type="transmembrane region" description="Helical" evidence="1">
    <location>
        <begin position="149"/>
        <end position="168"/>
    </location>
</feature>
<reference evidence="2" key="1">
    <citation type="journal article" date="2022" name="ISME J.">
        <title>Identification of active gaseous-alkane degraders at natural gas seeps.</title>
        <authorList>
            <person name="Farhan Ul Haque M."/>
            <person name="Hernandez M."/>
            <person name="Crombie A.T."/>
            <person name="Murrell J.C."/>
        </authorList>
    </citation>
    <scope>NUCLEOTIDE SEQUENCE</scope>
    <source>
        <strain evidence="2">PC2</strain>
    </source>
</reference>
<proteinExistence type="predicted"/>
<accession>A0ABS9Z2G0</accession>
<feature type="transmembrane region" description="Helical" evidence="1">
    <location>
        <begin position="85"/>
        <end position="102"/>
    </location>
</feature>
<dbReference type="Gene3D" id="1.20.120.1760">
    <property type="match status" value="1"/>
</dbReference>
<dbReference type="Pfam" id="PF01066">
    <property type="entry name" value="CDP-OH_P_transf"/>
    <property type="match status" value="1"/>
</dbReference>
<organism evidence="2 3">
    <name type="scientific">Candidatus Rhodoblastus alkanivorans</name>
    <dbReference type="NCBI Taxonomy" id="2954117"/>
    <lineage>
        <taxon>Bacteria</taxon>
        <taxon>Pseudomonadati</taxon>
        <taxon>Pseudomonadota</taxon>
        <taxon>Alphaproteobacteria</taxon>
        <taxon>Hyphomicrobiales</taxon>
        <taxon>Rhodoblastaceae</taxon>
        <taxon>Rhodoblastus</taxon>
    </lineage>
</organism>
<feature type="transmembrane region" description="Helical" evidence="1">
    <location>
        <begin position="188"/>
        <end position="210"/>
    </location>
</feature>
<dbReference type="EMBL" id="JAIVFP010000001">
    <property type="protein sequence ID" value="MCI4681844.1"/>
    <property type="molecule type" value="Genomic_DNA"/>
</dbReference>
<name>A0ABS9Z2G0_9HYPH</name>
<keyword evidence="1" id="KW-0812">Transmembrane</keyword>
<dbReference type="InterPro" id="IPR043130">
    <property type="entry name" value="CDP-OH_PTrfase_TM_dom"/>
</dbReference>
<feature type="transmembrane region" description="Helical" evidence="1">
    <location>
        <begin position="216"/>
        <end position="238"/>
    </location>
</feature>
<protein>
    <submittedName>
        <fullName evidence="2">CDP-alcohol phosphatidyltransferase family protein</fullName>
    </submittedName>
</protein>
<comment type="caution">
    <text evidence="2">The sequence shown here is derived from an EMBL/GenBank/DDBJ whole genome shotgun (WGS) entry which is preliminary data.</text>
</comment>
<keyword evidence="1" id="KW-1133">Transmembrane helix</keyword>
<gene>
    <name evidence="2" type="ORF">K2U94_03545</name>
</gene>
<sequence>MRRSLTLSNMDFFPTAIEASPSAKQQPHSFAPPIRIQENILALHERATLDRLCDALPSWVKPDHLTALGLFGAGLSGAGYVVSNWSAVGLFIASLGLVLNWFGDSLDGSLARHRGVERPRYGYFLDHTVDAFGNFLLVAGLGASPYVDMNVALITLIGYLLLSIYAFLSHHVSGRLQLSFLQCGPSEIRLALIALNALIYFEGPLHLHFAQSSISVYSLLVGFFGVSFFALFLSNAVAMARDLRRENKATRR</sequence>
<evidence type="ECO:0000313" key="2">
    <source>
        <dbReference type="EMBL" id="MCI4681844.1"/>
    </source>
</evidence>
<keyword evidence="1" id="KW-0472">Membrane</keyword>
<dbReference type="InterPro" id="IPR000462">
    <property type="entry name" value="CDP-OH_P_trans"/>
</dbReference>
<dbReference type="RefSeq" id="WP_243065887.1">
    <property type="nucleotide sequence ID" value="NZ_JAIVFK010000003.1"/>
</dbReference>